<dbReference type="AlphaFoldDB" id="A0AAD0UQ09"/>
<feature type="region of interest" description="Disordered" evidence="1">
    <location>
        <begin position="287"/>
        <end position="358"/>
    </location>
</feature>
<dbReference type="SUPFAM" id="SSF69322">
    <property type="entry name" value="Tricorn protease domain 2"/>
    <property type="match status" value="1"/>
</dbReference>
<feature type="compositionally biased region" description="Acidic residues" evidence="1">
    <location>
        <begin position="304"/>
        <end position="349"/>
    </location>
</feature>
<accession>A0AAD0UQ09</accession>
<sequence length="401" mass="46172">MKNNHLTLVSRIKLPSANRFIVHKNHAFVCQLYGEARDIHVIDLKNPEKPELVRSIPFQSAIGSLAIRNETLYATESRRALHSFDLKEVSDPKPIDSYILLGYDLYDTAIVNDKAVLAMNWDGVGVVDLNRPNEIQPLQKQKIEKGYVERLVPFQDHFILTNGISDDRFLYEISLINGKLEILSKTSFPNFNPSEKVFSISSGVILYGETKIGKKEYSSVLILDENLKQIGDPIRLERTPNVCLSLSNGDVLFGFDYSYAIFDRSEHKIVPLFQQYETGDKKEYFEVASNPRRVDPEYDHNGYNEEDESEDDETEDQDDAELDEETDDEDENIEKDADENEDEDEEEESPTIQGRDPRLDYSYCMDSLKWVYKNGNYLFATHGDDFISFRISENSPFQNIL</sequence>
<gene>
    <name evidence="2" type="ORF">EFP84_16825</name>
</gene>
<dbReference type="Proteomes" id="UP000276407">
    <property type="component" value="Chromosome 1"/>
</dbReference>
<reference evidence="2 3" key="1">
    <citation type="submission" date="2018-11" db="EMBL/GenBank/DDBJ databases">
        <title>Complete genome sequence of Leptospira kmetyi isolate LS 001/16 from soil sample associated with a leptospirosis patient in Kelantan.</title>
        <authorList>
            <person name="Muhammad Yusoff F."/>
            <person name="Muhammad Yusoff S."/>
            <person name="Ahmad M.N."/>
            <person name="Yusof N.Y."/>
            <person name="Aziah I."/>
        </authorList>
    </citation>
    <scope>NUCLEOTIDE SEQUENCE [LARGE SCALE GENOMIC DNA]</scope>
    <source>
        <strain evidence="2 3">LS 001/16</strain>
    </source>
</reference>
<protein>
    <submittedName>
        <fullName evidence="2">Uncharacterized protein</fullName>
    </submittedName>
</protein>
<proteinExistence type="predicted"/>
<evidence type="ECO:0000256" key="1">
    <source>
        <dbReference type="SAM" id="MobiDB-lite"/>
    </source>
</evidence>
<organism evidence="2 3">
    <name type="scientific">Leptospira kmetyi</name>
    <dbReference type="NCBI Taxonomy" id="408139"/>
    <lineage>
        <taxon>Bacteria</taxon>
        <taxon>Pseudomonadati</taxon>
        <taxon>Spirochaetota</taxon>
        <taxon>Spirochaetia</taxon>
        <taxon>Leptospirales</taxon>
        <taxon>Leptospiraceae</taxon>
        <taxon>Leptospira</taxon>
    </lineage>
</organism>
<evidence type="ECO:0000313" key="2">
    <source>
        <dbReference type="EMBL" id="AYV57001.1"/>
    </source>
</evidence>
<dbReference type="KEGG" id="lkm:EFP84_16825"/>
<feature type="compositionally biased region" description="Basic and acidic residues" evidence="1">
    <location>
        <begin position="292"/>
        <end position="303"/>
    </location>
</feature>
<evidence type="ECO:0000313" key="3">
    <source>
        <dbReference type="Proteomes" id="UP000276407"/>
    </source>
</evidence>
<name>A0AAD0UQ09_9LEPT</name>
<dbReference type="RefSeq" id="WP_123180098.1">
    <property type="nucleotide sequence ID" value="NZ_CP033614.1"/>
</dbReference>
<dbReference type="EMBL" id="CP033614">
    <property type="protein sequence ID" value="AYV57001.1"/>
    <property type="molecule type" value="Genomic_DNA"/>
</dbReference>